<reference evidence="1 2" key="1">
    <citation type="journal article" date="2011" name="J. Gen. Appl. Microbiol.">
        <title>Draft genome sequencing of the enigmatic yeast Saitoella complicata.</title>
        <authorList>
            <person name="Nishida H."/>
            <person name="Hamamoto M."/>
            <person name="Sugiyama J."/>
        </authorList>
    </citation>
    <scope>NUCLEOTIDE SEQUENCE [LARGE SCALE GENOMIC DNA]</scope>
    <source>
        <strain evidence="1 2">NRRL Y-17804</strain>
    </source>
</reference>
<dbReference type="AlphaFoldDB" id="A0A0E9NG23"/>
<reference evidence="1 2" key="2">
    <citation type="journal article" date="2014" name="J. Gen. Appl. Microbiol.">
        <title>The early diverging ascomycetous budding yeast Saitoella complicata has three histone deacetylases belonging to the Clr6, Hos2, and Rpd3 lineages.</title>
        <authorList>
            <person name="Nishida H."/>
            <person name="Matsumoto T."/>
            <person name="Kondo S."/>
            <person name="Hamamoto M."/>
            <person name="Yoshikawa H."/>
        </authorList>
    </citation>
    <scope>NUCLEOTIDE SEQUENCE [LARGE SCALE GENOMIC DNA]</scope>
    <source>
        <strain evidence="1 2">NRRL Y-17804</strain>
    </source>
</reference>
<dbReference type="Proteomes" id="UP000033140">
    <property type="component" value="Unassembled WGS sequence"/>
</dbReference>
<evidence type="ECO:0000313" key="2">
    <source>
        <dbReference type="Proteomes" id="UP000033140"/>
    </source>
</evidence>
<reference evidence="1 2" key="3">
    <citation type="journal article" date="2015" name="Genome Announc.">
        <title>Draft Genome Sequence of the Archiascomycetous Yeast Saitoella complicata.</title>
        <authorList>
            <person name="Yamauchi K."/>
            <person name="Kondo S."/>
            <person name="Hamamoto M."/>
            <person name="Takahashi Y."/>
            <person name="Ogura Y."/>
            <person name="Hayashi T."/>
            <person name="Nishida H."/>
        </authorList>
    </citation>
    <scope>NUCLEOTIDE SEQUENCE [LARGE SCALE GENOMIC DNA]</scope>
    <source>
        <strain evidence="1 2">NRRL Y-17804</strain>
    </source>
</reference>
<accession>A0A0E9NG23</accession>
<keyword evidence="2" id="KW-1185">Reference proteome</keyword>
<protein>
    <submittedName>
        <fullName evidence="1">Uncharacterized protein</fullName>
    </submittedName>
</protein>
<comment type="caution">
    <text evidence="1">The sequence shown here is derived from an EMBL/GenBank/DDBJ whole genome shotgun (WGS) entry which is preliminary data.</text>
</comment>
<sequence length="74" mass="8303">MLRVALAALVERGLRDQENPESQLERPSSQQQLSTIPVPNDLYRICLHVQLLPPAQENLYLNSRDFSATSSVAN</sequence>
<proteinExistence type="predicted"/>
<organism evidence="1 2">
    <name type="scientific">Saitoella complicata (strain BCRC 22490 / CBS 7301 / JCM 7358 / NBRC 10748 / NRRL Y-17804)</name>
    <dbReference type="NCBI Taxonomy" id="698492"/>
    <lineage>
        <taxon>Eukaryota</taxon>
        <taxon>Fungi</taxon>
        <taxon>Dikarya</taxon>
        <taxon>Ascomycota</taxon>
        <taxon>Taphrinomycotina</taxon>
        <taxon>Taphrinomycotina incertae sedis</taxon>
        <taxon>Saitoella</taxon>
    </lineage>
</organism>
<evidence type="ECO:0000313" key="1">
    <source>
        <dbReference type="EMBL" id="GAO48355.1"/>
    </source>
</evidence>
<gene>
    <name evidence="1" type="ORF">G7K_2528-t1</name>
</gene>
<name>A0A0E9NG23_SAICN</name>
<dbReference type="EMBL" id="BACD03000014">
    <property type="protein sequence ID" value="GAO48355.1"/>
    <property type="molecule type" value="Genomic_DNA"/>
</dbReference>